<dbReference type="PANTHER" id="PTHR40448">
    <property type="entry name" value="TWO-COMPONENT SENSOR HISTIDINE KINASE"/>
    <property type="match status" value="1"/>
</dbReference>
<keyword evidence="1 5" id="KW-0808">Transferase</keyword>
<feature type="transmembrane region" description="Helical" evidence="3">
    <location>
        <begin position="121"/>
        <end position="138"/>
    </location>
</feature>
<dbReference type="Pfam" id="PF14689">
    <property type="entry name" value="SPOB_a"/>
    <property type="match status" value="1"/>
</dbReference>
<protein>
    <submittedName>
        <fullName evidence="5">Sensor_kinase_SpoOB-type, alpha-helical domain</fullName>
    </submittedName>
</protein>
<feature type="transmembrane region" description="Helical" evidence="3">
    <location>
        <begin position="6"/>
        <end position="23"/>
    </location>
</feature>
<dbReference type="EMBL" id="FNQE01000016">
    <property type="protein sequence ID" value="SDZ04518.1"/>
    <property type="molecule type" value="Genomic_DNA"/>
</dbReference>
<dbReference type="CDD" id="cd16935">
    <property type="entry name" value="HATPase_AgrC-ComD-like"/>
    <property type="match status" value="1"/>
</dbReference>
<dbReference type="AlphaFoldDB" id="A0A1H3PU94"/>
<feature type="domain" description="Histidine kinase" evidence="4">
    <location>
        <begin position="248"/>
        <end position="437"/>
    </location>
</feature>
<evidence type="ECO:0000256" key="3">
    <source>
        <dbReference type="SAM" id="Phobius"/>
    </source>
</evidence>
<dbReference type="STRING" id="415015.SAMN05660462_01645"/>
<keyword evidence="1 5" id="KW-0418">Kinase</keyword>
<keyword evidence="3" id="KW-0812">Transmembrane</keyword>
<dbReference type="InterPro" id="IPR032834">
    <property type="entry name" value="NatK-like_C"/>
</dbReference>
<sequence>MIVIVNFFTNIIDVCMMFFFLKASFAEEKTNKKNIITGLIIVIAFGTIVNSILGLANFIGFILILLVTNIMFSLIFKKRFLIVSAMLIIGVVIMFILELITVNLITYIFQIPPSVILELNIYRILGIIIGKGSFILITRYWVNKRKIYSYAQNRKNSPMVFILLFNLIIMYVAFIVFKYVEINSYMDYIILSILTLCTIVFNWLIYIFTKKIIKQEQQEELMKLKIKEYENQNFYIKSMEDILLNIRAQRHEFNNYMSTLYGLILLDKKEEAEKYILNLSEDISFINKIIDVGHPAITALINVKRDKILREKIKLDLEVQLPDDIALDYIDLSVVIGNLLDNAIEACLQPNINDPYIEFKMFTKENYLVITVYNSKSNISSIHSEALGERYTTKDDKENHGYGLNNIQRIVNEYKGALRIEDKDHSFNVNIELPIEKDIH</sequence>
<dbReference type="InterPro" id="IPR039506">
    <property type="entry name" value="SPOB_a"/>
</dbReference>
<keyword evidence="2" id="KW-0902">Two-component regulatory system</keyword>
<feature type="transmembrane region" description="Helical" evidence="3">
    <location>
        <begin position="83"/>
        <end position="109"/>
    </location>
</feature>
<evidence type="ECO:0000256" key="1">
    <source>
        <dbReference type="ARBA" id="ARBA00022777"/>
    </source>
</evidence>
<dbReference type="PANTHER" id="PTHR40448:SF1">
    <property type="entry name" value="TWO-COMPONENT SENSOR HISTIDINE KINASE"/>
    <property type="match status" value="1"/>
</dbReference>
<feature type="transmembrane region" description="Helical" evidence="3">
    <location>
        <begin position="159"/>
        <end position="177"/>
    </location>
</feature>
<keyword evidence="3" id="KW-1133">Transmembrane helix</keyword>
<name>A0A1H3PU94_9FIRM</name>
<dbReference type="GO" id="GO:0000160">
    <property type="term" value="P:phosphorelay signal transduction system"/>
    <property type="evidence" value="ECO:0007669"/>
    <property type="project" value="UniProtKB-KW"/>
</dbReference>
<feature type="transmembrane region" description="Helical" evidence="3">
    <location>
        <begin position="189"/>
        <end position="208"/>
    </location>
</feature>
<dbReference type="GO" id="GO:0042802">
    <property type="term" value="F:identical protein binding"/>
    <property type="evidence" value="ECO:0007669"/>
    <property type="project" value="TreeGrafter"/>
</dbReference>
<dbReference type="PROSITE" id="PS50109">
    <property type="entry name" value="HIS_KIN"/>
    <property type="match status" value="1"/>
</dbReference>
<evidence type="ECO:0000313" key="6">
    <source>
        <dbReference type="Proteomes" id="UP000198625"/>
    </source>
</evidence>
<dbReference type="RefSeq" id="WP_091729716.1">
    <property type="nucleotide sequence ID" value="NZ_FNQE01000016.1"/>
</dbReference>
<organism evidence="5 6">
    <name type="scientific">Proteiniborus ethanoligenes</name>
    <dbReference type="NCBI Taxonomy" id="415015"/>
    <lineage>
        <taxon>Bacteria</taxon>
        <taxon>Bacillati</taxon>
        <taxon>Bacillota</taxon>
        <taxon>Clostridia</taxon>
        <taxon>Eubacteriales</taxon>
        <taxon>Proteiniborus</taxon>
    </lineage>
</organism>
<evidence type="ECO:0000256" key="2">
    <source>
        <dbReference type="ARBA" id="ARBA00023012"/>
    </source>
</evidence>
<gene>
    <name evidence="5" type="ORF">SAMN05660462_01645</name>
</gene>
<evidence type="ECO:0000259" key="4">
    <source>
        <dbReference type="PROSITE" id="PS50109"/>
    </source>
</evidence>
<evidence type="ECO:0000313" key="5">
    <source>
        <dbReference type="EMBL" id="SDZ04518.1"/>
    </source>
</evidence>
<dbReference type="Pfam" id="PF14501">
    <property type="entry name" value="HATPase_c_5"/>
    <property type="match status" value="1"/>
</dbReference>
<proteinExistence type="predicted"/>
<dbReference type="GO" id="GO:0016301">
    <property type="term" value="F:kinase activity"/>
    <property type="evidence" value="ECO:0007669"/>
    <property type="project" value="UniProtKB-KW"/>
</dbReference>
<dbReference type="InterPro" id="IPR036890">
    <property type="entry name" value="HATPase_C_sf"/>
</dbReference>
<keyword evidence="3" id="KW-0472">Membrane</keyword>
<dbReference type="SUPFAM" id="SSF55874">
    <property type="entry name" value="ATPase domain of HSP90 chaperone/DNA topoisomerase II/histidine kinase"/>
    <property type="match status" value="1"/>
</dbReference>
<dbReference type="OrthoDB" id="1634477at2"/>
<dbReference type="Gene3D" id="1.10.287.130">
    <property type="match status" value="1"/>
</dbReference>
<feature type="transmembrane region" description="Helical" evidence="3">
    <location>
        <begin position="35"/>
        <end position="52"/>
    </location>
</feature>
<dbReference type="InterPro" id="IPR005467">
    <property type="entry name" value="His_kinase_dom"/>
</dbReference>
<reference evidence="6" key="1">
    <citation type="submission" date="2016-10" db="EMBL/GenBank/DDBJ databases">
        <authorList>
            <person name="Varghese N."/>
            <person name="Submissions S."/>
        </authorList>
    </citation>
    <scope>NUCLEOTIDE SEQUENCE [LARGE SCALE GENOMIC DNA]</scope>
    <source>
        <strain evidence="6">DSM 21650</strain>
    </source>
</reference>
<dbReference type="Gene3D" id="3.30.565.10">
    <property type="entry name" value="Histidine kinase-like ATPase, C-terminal domain"/>
    <property type="match status" value="1"/>
</dbReference>
<keyword evidence="6" id="KW-1185">Reference proteome</keyword>
<dbReference type="Proteomes" id="UP000198625">
    <property type="component" value="Unassembled WGS sequence"/>
</dbReference>
<accession>A0A1H3PU94</accession>